<dbReference type="EC" id="4.3.1.19" evidence="12"/>
<evidence type="ECO:0000256" key="2">
    <source>
        <dbReference type="ARBA" id="ARBA00001933"/>
    </source>
</evidence>
<comment type="cofactor">
    <cofactor evidence="2 12">
        <name>pyridoxal 5'-phosphate</name>
        <dbReference type="ChEBI" id="CHEBI:597326"/>
    </cofactor>
</comment>
<dbReference type="InterPro" id="IPR005787">
    <property type="entry name" value="Thr_deHydtase_biosynth"/>
</dbReference>
<dbReference type="Pfam" id="PF00291">
    <property type="entry name" value="PALP"/>
    <property type="match status" value="1"/>
</dbReference>
<dbReference type="OMA" id="TRFEYTK"/>
<dbReference type="Proteomes" id="UP000009131">
    <property type="component" value="Unassembled WGS sequence"/>
</dbReference>
<reference evidence="14 15" key="2">
    <citation type="journal article" date="2012" name="Open Biol.">
        <title>Characteristics of nucleosomes and linker DNA regions on the genome of the basidiomycete Mixia osmundae revealed by mono- and dinucleosome mapping.</title>
        <authorList>
            <person name="Nishida H."/>
            <person name="Kondo S."/>
            <person name="Matsumoto T."/>
            <person name="Suzuki Y."/>
            <person name="Yoshikawa H."/>
            <person name="Taylor T.D."/>
            <person name="Sugiyama J."/>
        </authorList>
    </citation>
    <scope>NUCLEOTIDE SEQUENCE [LARGE SCALE GENOMIC DNA]</scope>
    <source>
        <strain evidence="15">CBS 9802 / IAM 14324 / JCM 22182 / KY 12970</strain>
    </source>
</reference>
<dbReference type="InterPro" id="IPR050147">
    <property type="entry name" value="Ser/Thr_Dehydratase"/>
</dbReference>
<dbReference type="InterPro" id="IPR038110">
    <property type="entry name" value="TD_ACT-like_sf"/>
</dbReference>
<dbReference type="FunFam" id="3.40.1020.10:FF:000001">
    <property type="entry name" value="L-threonine dehydratase"/>
    <property type="match status" value="1"/>
</dbReference>
<evidence type="ECO:0000256" key="5">
    <source>
        <dbReference type="ARBA" id="ARBA00011881"/>
    </source>
</evidence>
<feature type="domain" description="ACT-like" evidence="13">
    <location>
        <begin position="478"/>
        <end position="550"/>
    </location>
</feature>
<dbReference type="Gene3D" id="3.40.1020.10">
    <property type="entry name" value="Biosynthetic Threonine Deaminase, Domain 3"/>
    <property type="match status" value="1"/>
</dbReference>
<comment type="similarity">
    <text evidence="4 12">Belongs to the serine/threonine dehydratase family.</text>
</comment>
<dbReference type="AlphaFoldDB" id="G7E3D4"/>
<evidence type="ECO:0000256" key="3">
    <source>
        <dbReference type="ARBA" id="ARBA00004810"/>
    </source>
</evidence>
<comment type="subunit">
    <text evidence="5">Homotetramer.</text>
</comment>
<evidence type="ECO:0000313" key="14">
    <source>
        <dbReference type="EMBL" id="GAA97344.1"/>
    </source>
</evidence>
<name>G7E3D4_MIXOS</name>
<dbReference type="PANTHER" id="PTHR48078">
    <property type="entry name" value="THREONINE DEHYDRATASE, MITOCHONDRIAL-RELATED"/>
    <property type="match status" value="1"/>
</dbReference>
<dbReference type="EMBL" id="BABT02000119">
    <property type="protein sequence ID" value="GAA97344.1"/>
    <property type="molecule type" value="Genomic_DNA"/>
</dbReference>
<dbReference type="OrthoDB" id="4418812at2759"/>
<dbReference type="GO" id="GO:0006567">
    <property type="term" value="P:L-threonine catabolic process"/>
    <property type="evidence" value="ECO:0007669"/>
    <property type="project" value="TreeGrafter"/>
</dbReference>
<dbReference type="CDD" id="cd04906">
    <property type="entry name" value="ACT_ThrD-I_1"/>
    <property type="match status" value="1"/>
</dbReference>
<keyword evidence="10 12" id="KW-0456">Lyase</keyword>
<reference evidence="14 15" key="1">
    <citation type="journal article" date="2011" name="J. Gen. Appl. Microbiol.">
        <title>Draft genome sequencing of the enigmatic basidiomycete Mixia osmundae.</title>
        <authorList>
            <person name="Nishida H."/>
            <person name="Nagatsuka Y."/>
            <person name="Sugiyama J."/>
        </authorList>
    </citation>
    <scope>NUCLEOTIDE SEQUENCE [LARGE SCALE GENOMIC DNA]</scope>
    <source>
        <strain evidence="15">CBS 9802 / IAM 14324 / JCM 22182 / KY 12970</strain>
    </source>
</reference>
<dbReference type="InParanoid" id="G7E3D4"/>
<evidence type="ECO:0000256" key="7">
    <source>
        <dbReference type="ARBA" id="ARBA00022624"/>
    </source>
</evidence>
<dbReference type="PROSITE" id="PS00165">
    <property type="entry name" value="DEHYDRATASE_SER_THR"/>
    <property type="match status" value="1"/>
</dbReference>
<dbReference type="NCBIfam" id="TIGR01124">
    <property type="entry name" value="ilvA_2Cterm"/>
    <property type="match status" value="1"/>
</dbReference>
<evidence type="ECO:0000256" key="12">
    <source>
        <dbReference type="RuleBase" id="RU362012"/>
    </source>
</evidence>
<dbReference type="SUPFAM" id="SSF55021">
    <property type="entry name" value="ACT-like"/>
    <property type="match status" value="2"/>
</dbReference>
<evidence type="ECO:0000256" key="6">
    <source>
        <dbReference type="ARBA" id="ARBA00022605"/>
    </source>
</evidence>
<evidence type="ECO:0000256" key="10">
    <source>
        <dbReference type="ARBA" id="ARBA00023239"/>
    </source>
</evidence>
<evidence type="ECO:0000256" key="1">
    <source>
        <dbReference type="ARBA" id="ARBA00001274"/>
    </source>
</evidence>
<sequence>MAIVNGHQPEASTSTSVTKPAEGMYARLPKHCILPDGTPDYVRLALTSRVYELVQPTPLNPAVSLSSRMGCQILMKREDLQPVFSFKIRGAYNLMSALTEDERWRGVIACSAGNHAQGVALAGSKLGIACTIVMPLNTPAIKWLNVERYGAKVVLHGTDFDEAKLECARLAHAHQLVNIPPYDEPYVIAGQGTIGVEILRQTNPDELDAIFVCVGGGGLLAGVAAYVKQIAPPRVKVIGVETYDQNALTASLRGTERVSLKEVGLFADGTAVRIVGEETFRVCSNFVDEMVSVSNDEVCAAIKDIFEDTRAISEPSGALAVAGMKKYIQQNQLVGSNKRFVGIVSGANMNFDRLRFVAERAELGEKREALICVTLPEQEGSFLKLHSCIHPRSITEFSYRYSSPAEAHAIFAFHLAAGQVPGLGIVDSPQAARQAELEQIMQSIVAAGMKVTDLSENELAKSHARYLVGGRKSIPNERVFRFEFPERPGALRKYLQGISQGLFNVTLFHYRGQGGDVARVLAAIQVPPERTGAFEVFLSELGYKYAEETDNPVYRMFLQE</sequence>
<dbReference type="SUPFAM" id="SSF53686">
    <property type="entry name" value="Tryptophan synthase beta subunit-like PLP-dependent enzymes"/>
    <property type="match status" value="1"/>
</dbReference>
<dbReference type="GO" id="GO:0009097">
    <property type="term" value="P:isoleucine biosynthetic process"/>
    <property type="evidence" value="ECO:0007669"/>
    <property type="project" value="UniProtKB-UniRule"/>
</dbReference>
<keyword evidence="7 12" id="KW-0412">Isoleucine biosynthesis</keyword>
<keyword evidence="8" id="KW-0677">Repeat</keyword>
<evidence type="ECO:0000256" key="8">
    <source>
        <dbReference type="ARBA" id="ARBA00022737"/>
    </source>
</evidence>
<dbReference type="NCBIfam" id="NF006674">
    <property type="entry name" value="PRK09224.1"/>
    <property type="match status" value="1"/>
</dbReference>
<dbReference type="InterPro" id="IPR036052">
    <property type="entry name" value="TrpB-like_PALP_sf"/>
</dbReference>
<dbReference type="InterPro" id="IPR045865">
    <property type="entry name" value="ACT-like_dom_sf"/>
</dbReference>
<keyword evidence="6 12" id="KW-0028">Amino-acid biosynthesis</keyword>
<organism evidence="14 15">
    <name type="scientific">Mixia osmundae (strain CBS 9802 / IAM 14324 / JCM 22182 / KY 12970)</name>
    <dbReference type="NCBI Taxonomy" id="764103"/>
    <lineage>
        <taxon>Eukaryota</taxon>
        <taxon>Fungi</taxon>
        <taxon>Dikarya</taxon>
        <taxon>Basidiomycota</taxon>
        <taxon>Pucciniomycotina</taxon>
        <taxon>Mixiomycetes</taxon>
        <taxon>Mixiales</taxon>
        <taxon>Mixiaceae</taxon>
        <taxon>Mixia</taxon>
    </lineage>
</organism>
<dbReference type="HOGENOM" id="CLU_021152_6_0_1"/>
<dbReference type="RefSeq" id="XP_014567943.1">
    <property type="nucleotide sequence ID" value="XM_014712457.1"/>
</dbReference>
<evidence type="ECO:0000259" key="13">
    <source>
        <dbReference type="PROSITE" id="PS51672"/>
    </source>
</evidence>
<dbReference type="FunCoup" id="G7E3D4">
    <property type="interactions" value="168"/>
</dbReference>
<dbReference type="GO" id="GO:0006565">
    <property type="term" value="P:L-serine catabolic process"/>
    <property type="evidence" value="ECO:0007669"/>
    <property type="project" value="TreeGrafter"/>
</dbReference>
<dbReference type="InterPro" id="IPR000634">
    <property type="entry name" value="Ser/Thr_deHydtase_PyrdxlP-BS"/>
</dbReference>
<dbReference type="FunFam" id="3.40.50.1100:FF:000008">
    <property type="entry name" value="L-threonine dehydratase"/>
    <property type="match status" value="1"/>
</dbReference>
<dbReference type="Gene3D" id="3.40.50.1100">
    <property type="match status" value="2"/>
</dbReference>
<dbReference type="UniPathway" id="UPA00047">
    <property type="reaction ID" value="UER00054"/>
</dbReference>
<dbReference type="PANTHER" id="PTHR48078:SF11">
    <property type="entry name" value="THREONINE DEHYDRATASE, MITOCHONDRIAL"/>
    <property type="match status" value="1"/>
</dbReference>
<dbReference type="GO" id="GO:0003941">
    <property type="term" value="F:L-serine ammonia-lyase activity"/>
    <property type="evidence" value="ECO:0007669"/>
    <property type="project" value="TreeGrafter"/>
</dbReference>
<keyword evidence="11 12" id="KW-0100">Branched-chain amino acid biosynthesis</keyword>
<dbReference type="CDD" id="cd04907">
    <property type="entry name" value="ACT_ThrD-I_2"/>
    <property type="match status" value="1"/>
</dbReference>
<protein>
    <recommendedName>
        <fullName evidence="12">Threonine dehydratase</fullName>
        <ecNumber evidence="12">4.3.1.19</ecNumber>
    </recommendedName>
    <alternativeName>
        <fullName evidence="12">Threonine deaminase</fullName>
    </alternativeName>
</protein>
<gene>
    <name evidence="14" type="primary">Mo04022</name>
    <name evidence="14" type="ORF">E5Q_04022</name>
</gene>
<dbReference type="Pfam" id="PF00585">
    <property type="entry name" value="Thr_dehydrat_C"/>
    <property type="match status" value="2"/>
</dbReference>
<dbReference type="eggNOG" id="KOG1250">
    <property type="taxonomic scope" value="Eukaryota"/>
</dbReference>
<evidence type="ECO:0000256" key="9">
    <source>
        <dbReference type="ARBA" id="ARBA00022898"/>
    </source>
</evidence>
<dbReference type="CDD" id="cd01562">
    <property type="entry name" value="Thr-dehyd"/>
    <property type="match status" value="1"/>
</dbReference>
<dbReference type="InterPro" id="IPR001926">
    <property type="entry name" value="TrpB-like_PALP"/>
</dbReference>
<dbReference type="InterPro" id="IPR001721">
    <property type="entry name" value="TD_ACT-like"/>
</dbReference>
<dbReference type="GO" id="GO:0004794">
    <property type="term" value="F:threonine deaminase activity"/>
    <property type="evidence" value="ECO:0007669"/>
    <property type="project" value="UniProtKB-UniRule"/>
</dbReference>
<keyword evidence="15" id="KW-1185">Reference proteome</keyword>
<proteinExistence type="inferred from homology"/>
<comment type="caution">
    <text evidence="14">The sequence shown here is derived from an EMBL/GenBank/DDBJ whole genome shotgun (WGS) entry which is preliminary data.</text>
</comment>
<comment type="catalytic activity">
    <reaction evidence="1 12">
        <text>L-threonine = 2-oxobutanoate + NH4(+)</text>
        <dbReference type="Rhea" id="RHEA:22108"/>
        <dbReference type="ChEBI" id="CHEBI:16763"/>
        <dbReference type="ChEBI" id="CHEBI:28938"/>
        <dbReference type="ChEBI" id="CHEBI:57926"/>
        <dbReference type="EC" id="4.3.1.19"/>
    </reaction>
</comment>
<comment type="pathway">
    <text evidence="3 12">Amino-acid biosynthesis; L-isoleucine biosynthesis; 2-oxobutanoate from L-threonine: step 1/1.</text>
</comment>
<dbReference type="PROSITE" id="PS51672">
    <property type="entry name" value="ACT_LIKE"/>
    <property type="match status" value="1"/>
</dbReference>
<evidence type="ECO:0000256" key="11">
    <source>
        <dbReference type="ARBA" id="ARBA00023304"/>
    </source>
</evidence>
<accession>G7E3D4</accession>
<keyword evidence="9 12" id="KW-0663">Pyridoxal phosphate</keyword>
<dbReference type="STRING" id="764103.G7E3D4"/>
<evidence type="ECO:0000256" key="4">
    <source>
        <dbReference type="ARBA" id="ARBA00010869"/>
    </source>
</evidence>
<dbReference type="GO" id="GO:0030170">
    <property type="term" value="F:pyridoxal phosphate binding"/>
    <property type="evidence" value="ECO:0007669"/>
    <property type="project" value="InterPro"/>
</dbReference>
<evidence type="ECO:0000313" key="15">
    <source>
        <dbReference type="Proteomes" id="UP000009131"/>
    </source>
</evidence>